<feature type="transmembrane region" description="Helical" evidence="2">
    <location>
        <begin position="29"/>
        <end position="51"/>
    </location>
</feature>
<keyword evidence="2" id="KW-0812">Transmembrane</keyword>
<protein>
    <recommendedName>
        <fullName evidence="5">Class F sortase</fullName>
    </recommendedName>
</protein>
<evidence type="ECO:0008006" key="5">
    <source>
        <dbReference type="Google" id="ProtNLM"/>
    </source>
</evidence>
<keyword evidence="2" id="KW-0472">Membrane</keyword>
<dbReference type="SUPFAM" id="SSF63817">
    <property type="entry name" value="Sortase"/>
    <property type="match status" value="1"/>
</dbReference>
<gene>
    <name evidence="3" type="ORF">COX77_02775</name>
</gene>
<dbReference type="InterPro" id="IPR042001">
    <property type="entry name" value="Sortase_F"/>
</dbReference>
<evidence type="ECO:0000256" key="2">
    <source>
        <dbReference type="SAM" id="Phobius"/>
    </source>
</evidence>
<keyword evidence="2" id="KW-1133">Transmembrane helix</keyword>
<dbReference type="EMBL" id="PFPO01000050">
    <property type="protein sequence ID" value="PIZ99030.1"/>
    <property type="molecule type" value="Genomic_DNA"/>
</dbReference>
<evidence type="ECO:0000256" key="1">
    <source>
        <dbReference type="ARBA" id="ARBA00022801"/>
    </source>
</evidence>
<name>A0A2M7VEQ8_9BACT</name>
<dbReference type="InterPro" id="IPR005754">
    <property type="entry name" value="Sortase"/>
</dbReference>
<keyword evidence="1" id="KW-0378">Hydrolase</keyword>
<evidence type="ECO:0000313" key="3">
    <source>
        <dbReference type="EMBL" id="PIZ99030.1"/>
    </source>
</evidence>
<sequence length="226" mass="25056">MENSRARFARLFFYQVGIMFKAKLKLNSIYKLPTPLIFLMVLGVLFGGSIYTYNLFVATDNGTVKGVDLLNNYSSNQQDIGAPVQIKIPSIGVDAAIENVALTTKGDMDVPKQKTNVGWYESGPRPGEVGSAVMAGHVDWLNGATAVFTDLYKLQPGDKIFVQDNEGRIITFIVRESQRFDAAANRLDVFTSTDGRAHLNLITCEGAWNKEVESYSQRLVVFTDQE</sequence>
<dbReference type="Proteomes" id="UP000230405">
    <property type="component" value="Unassembled WGS sequence"/>
</dbReference>
<evidence type="ECO:0000313" key="4">
    <source>
        <dbReference type="Proteomes" id="UP000230405"/>
    </source>
</evidence>
<organism evidence="3 4">
    <name type="scientific">Candidatus Komeilibacteria bacterium CG_4_10_14_0_2_um_filter_37_10</name>
    <dbReference type="NCBI Taxonomy" id="1974470"/>
    <lineage>
        <taxon>Bacteria</taxon>
        <taxon>Candidatus Komeiliibacteriota</taxon>
    </lineage>
</organism>
<dbReference type="AlphaFoldDB" id="A0A2M7VEQ8"/>
<accession>A0A2M7VEQ8</accession>
<comment type="caution">
    <text evidence="3">The sequence shown here is derived from an EMBL/GenBank/DDBJ whole genome shotgun (WGS) entry which is preliminary data.</text>
</comment>
<dbReference type="Pfam" id="PF04203">
    <property type="entry name" value="Sortase"/>
    <property type="match status" value="1"/>
</dbReference>
<dbReference type="InterPro" id="IPR023365">
    <property type="entry name" value="Sortase_dom-sf"/>
</dbReference>
<dbReference type="GO" id="GO:0016787">
    <property type="term" value="F:hydrolase activity"/>
    <property type="evidence" value="ECO:0007669"/>
    <property type="project" value="UniProtKB-KW"/>
</dbReference>
<dbReference type="Gene3D" id="2.40.260.10">
    <property type="entry name" value="Sortase"/>
    <property type="match status" value="1"/>
</dbReference>
<dbReference type="CDD" id="cd05829">
    <property type="entry name" value="Sortase_F"/>
    <property type="match status" value="1"/>
</dbReference>
<proteinExistence type="predicted"/>
<reference evidence="4" key="1">
    <citation type="submission" date="2017-09" db="EMBL/GenBank/DDBJ databases">
        <title>Depth-based differentiation of microbial function through sediment-hosted aquifers and enrichment of novel symbionts in the deep terrestrial subsurface.</title>
        <authorList>
            <person name="Probst A.J."/>
            <person name="Ladd B."/>
            <person name="Jarett J.K."/>
            <person name="Geller-Mcgrath D.E."/>
            <person name="Sieber C.M.K."/>
            <person name="Emerson J.B."/>
            <person name="Anantharaman K."/>
            <person name="Thomas B.C."/>
            <person name="Malmstrom R."/>
            <person name="Stieglmeier M."/>
            <person name="Klingl A."/>
            <person name="Woyke T."/>
            <person name="Ryan C.M."/>
            <person name="Banfield J.F."/>
        </authorList>
    </citation>
    <scope>NUCLEOTIDE SEQUENCE [LARGE SCALE GENOMIC DNA]</scope>
</reference>